<accession>A0A699U373</accession>
<comment type="caution">
    <text evidence="1">The sequence shown here is derived from an EMBL/GenBank/DDBJ whole genome shotgun (WGS) entry which is preliminary data.</text>
</comment>
<proteinExistence type="predicted"/>
<dbReference type="AlphaFoldDB" id="A0A699U373"/>
<name>A0A699U373_TANCI</name>
<organism evidence="1">
    <name type="scientific">Tanacetum cinerariifolium</name>
    <name type="common">Dalmatian daisy</name>
    <name type="synonym">Chrysanthemum cinerariifolium</name>
    <dbReference type="NCBI Taxonomy" id="118510"/>
    <lineage>
        <taxon>Eukaryota</taxon>
        <taxon>Viridiplantae</taxon>
        <taxon>Streptophyta</taxon>
        <taxon>Embryophyta</taxon>
        <taxon>Tracheophyta</taxon>
        <taxon>Spermatophyta</taxon>
        <taxon>Magnoliopsida</taxon>
        <taxon>eudicotyledons</taxon>
        <taxon>Gunneridae</taxon>
        <taxon>Pentapetalae</taxon>
        <taxon>asterids</taxon>
        <taxon>campanulids</taxon>
        <taxon>Asterales</taxon>
        <taxon>Asteraceae</taxon>
        <taxon>Asteroideae</taxon>
        <taxon>Anthemideae</taxon>
        <taxon>Anthemidinae</taxon>
        <taxon>Tanacetum</taxon>
    </lineage>
</organism>
<feature type="non-terminal residue" evidence="1">
    <location>
        <position position="138"/>
    </location>
</feature>
<protein>
    <submittedName>
        <fullName evidence="1">Uncharacterized protein</fullName>
    </submittedName>
</protein>
<evidence type="ECO:0000313" key="1">
    <source>
        <dbReference type="EMBL" id="GFD14314.1"/>
    </source>
</evidence>
<gene>
    <name evidence="1" type="ORF">Tci_886283</name>
</gene>
<reference evidence="1" key="1">
    <citation type="journal article" date="2019" name="Sci. Rep.">
        <title>Draft genome of Tanacetum cinerariifolium, the natural source of mosquito coil.</title>
        <authorList>
            <person name="Yamashiro T."/>
            <person name="Shiraishi A."/>
            <person name="Satake H."/>
            <person name="Nakayama K."/>
        </authorList>
    </citation>
    <scope>NUCLEOTIDE SEQUENCE</scope>
</reference>
<sequence>MLLKRHNVAARSTAAVLAVWRDSASTSGPNRVFSMTTLYCSSMPTISLQVFELVGNAEIPHGHGEQDDVGLDEALGEFSDLLPGLFLFRRALDTHYPGVFCIQHRAVELRKWHVPDVQRVHGGDGVPRLPGLDERGGD</sequence>
<dbReference type="EMBL" id="BKCJ011278607">
    <property type="protein sequence ID" value="GFD14314.1"/>
    <property type="molecule type" value="Genomic_DNA"/>
</dbReference>